<name>A0A6J1CSY3_MOMCH</name>
<reference evidence="5" key="1">
    <citation type="submission" date="2025-08" db="UniProtKB">
        <authorList>
            <consortium name="RefSeq"/>
        </authorList>
    </citation>
    <scope>IDENTIFICATION</scope>
    <source>
        <strain evidence="5">OHB3-1</strain>
    </source>
</reference>
<evidence type="ECO:0000313" key="4">
    <source>
        <dbReference type="Proteomes" id="UP000504603"/>
    </source>
</evidence>
<dbReference type="KEGG" id="mcha:111014470"/>
<dbReference type="PANTHER" id="PTHR13622:SF8">
    <property type="entry name" value="THIAMIN PYROPHOSPHOKINASE 1"/>
    <property type="match status" value="1"/>
</dbReference>
<dbReference type="InterPro" id="IPR000086">
    <property type="entry name" value="NUDIX_hydrolase_dom"/>
</dbReference>
<dbReference type="InterPro" id="IPR015797">
    <property type="entry name" value="NUDIX_hydrolase-like_dom_sf"/>
</dbReference>
<sequence length="391" mass="43678">MALSSSSSGKMAPIQFMACKSLASHSHRFRNFSTISSNCNASTISRTTYPMASTFRPTVVHRSISVASRSVSVASSFTWDDVLRISLPEIYQDDPSDLTGYFEKVKLCNRGSDMQSEFLPFVVDDQIVGYVHHGFAEHLKQYANVFTFSGDDSVQFRAYLTLHESLKTPEDRTQAVGDVVKCLGEEIIPGTRNELYPVTSSFGAPNFFSLERAAAPYFGIKVYGVHMNGYVEKEGKKFLWVAKRSQTKQTFPGMLDHLVAGGLPQGIPCVENLMKECEEEACIPRSLSNEAIPVGAVSYSDIKGHTYKRDVQFCYDLKLPESFIPENQDGEVEGFMLLPVTNVANVIRRTQLFKPNCSLVIIDFLFRHGYIYPESSGYLELLQSLRSGTCF</sequence>
<organism evidence="4 5">
    <name type="scientific">Momordica charantia</name>
    <name type="common">Bitter gourd</name>
    <name type="synonym">Balsam pear</name>
    <dbReference type="NCBI Taxonomy" id="3673"/>
    <lineage>
        <taxon>Eukaryota</taxon>
        <taxon>Viridiplantae</taxon>
        <taxon>Streptophyta</taxon>
        <taxon>Embryophyta</taxon>
        <taxon>Tracheophyta</taxon>
        <taxon>Spermatophyta</taxon>
        <taxon>Magnoliopsida</taxon>
        <taxon>eudicotyledons</taxon>
        <taxon>Gunneridae</taxon>
        <taxon>Pentapetalae</taxon>
        <taxon>rosids</taxon>
        <taxon>fabids</taxon>
        <taxon>Cucurbitales</taxon>
        <taxon>Cucurbitaceae</taxon>
        <taxon>Momordiceae</taxon>
        <taxon>Momordica</taxon>
    </lineage>
</organism>
<dbReference type="Pfam" id="PF15916">
    <property type="entry name" value="DUF4743"/>
    <property type="match status" value="1"/>
</dbReference>
<evidence type="ECO:0000256" key="1">
    <source>
        <dbReference type="ARBA" id="ARBA00003778"/>
    </source>
</evidence>
<comment type="function">
    <text evidence="1">Probably mediates the hydrolysis of some nucleoside diphosphate derivatives.</text>
</comment>
<dbReference type="Gene3D" id="3.90.79.10">
    <property type="entry name" value="Nucleoside Triphosphate Pyrophosphohydrolase"/>
    <property type="match status" value="1"/>
</dbReference>
<keyword evidence="4" id="KW-1185">Reference proteome</keyword>
<dbReference type="PANTHER" id="PTHR13622">
    <property type="entry name" value="THIAMIN PYROPHOSPHOKINASE"/>
    <property type="match status" value="1"/>
</dbReference>
<dbReference type="PROSITE" id="PS51462">
    <property type="entry name" value="NUDIX"/>
    <property type="match status" value="1"/>
</dbReference>
<gene>
    <name evidence="5" type="primary">LOC111014470</name>
</gene>
<accession>A0A6J1CSY3</accession>
<dbReference type="InterPro" id="IPR031804">
    <property type="entry name" value="DUF4743"/>
</dbReference>
<proteinExistence type="inferred from homology"/>
<dbReference type="SUPFAM" id="SSF55811">
    <property type="entry name" value="Nudix"/>
    <property type="match status" value="1"/>
</dbReference>
<dbReference type="Proteomes" id="UP000504603">
    <property type="component" value="Unplaced"/>
</dbReference>
<evidence type="ECO:0000313" key="5">
    <source>
        <dbReference type="RefSeq" id="XP_022144905.1"/>
    </source>
</evidence>
<dbReference type="AlphaFoldDB" id="A0A6J1CSY3"/>
<dbReference type="GO" id="GO:0044715">
    <property type="term" value="F:8-oxo-dGDP phosphatase activity"/>
    <property type="evidence" value="ECO:0007669"/>
    <property type="project" value="TreeGrafter"/>
</dbReference>
<comment type="similarity">
    <text evidence="2">Belongs to the Nudix hydrolase family.</text>
</comment>
<dbReference type="RefSeq" id="XP_022144905.1">
    <property type="nucleotide sequence ID" value="XM_022289213.1"/>
</dbReference>
<dbReference type="GeneID" id="111014470"/>
<feature type="domain" description="Nudix hydrolase" evidence="3">
    <location>
        <begin position="222"/>
        <end position="363"/>
    </location>
</feature>
<evidence type="ECO:0000259" key="3">
    <source>
        <dbReference type="PROSITE" id="PS51462"/>
    </source>
</evidence>
<protein>
    <submittedName>
        <fullName evidence="5">Nudix hydrolase 20, chloroplastic-like</fullName>
    </submittedName>
</protein>
<dbReference type="CDD" id="cd03676">
    <property type="entry name" value="NUDIX_Tnr3_like"/>
    <property type="match status" value="1"/>
</dbReference>
<dbReference type="OrthoDB" id="10261522at2759"/>
<dbReference type="FunFam" id="3.90.79.10:FF:000019">
    <property type="entry name" value="Thiamin pyrophosphokinase, putative"/>
    <property type="match status" value="1"/>
</dbReference>
<evidence type="ECO:0000256" key="2">
    <source>
        <dbReference type="ARBA" id="ARBA00005582"/>
    </source>
</evidence>